<sequence length="101" mass="11744">MAETAISPILYKLNELLSQEIKQLAEVKPQFESLQMKLWFINTSLAGFYWNRAQVPPPVRELVQQLREAVFEADNIIDDFYLTIDRKKRSGIRGSLKMQSV</sequence>
<evidence type="ECO:0000259" key="6">
    <source>
        <dbReference type="Pfam" id="PF18052"/>
    </source>
</evidence>
<evidence type="ECO:0000256" key="5">
    <source>
        <dbReference type="ARBA" id="ARBA00022821"/>
    </source>
</evidence>
<dbReference type="EMBL" id="CACRZD030000267">
    <property type="protein sequence ID" value="CAA6675282.1"/>
    <property type="molecule type" value="Genomic_DNA"/>
</dbReference>
<dbReference type="InterPro" id="IPR041118">
    <property type="entry name" value="Rx_N"/>
</dbReference>
<evidence type="ECO:0000256" key="4">
    <source>
        <dbReference type="ARBA" id="ARBA00022741"/>
    </source>
</evidence>
<evidence type="ECO:0000256" key="3">
    <source>
        <dbReference type="ARBA" id="ARBA00022737"/>
    </source>
</evidence>
<dbReference type="Proteomes" id="UP001189122">
    <property type="component" value="Unassembled WGS sequence"/>
</dbReference>
<comment type="caution">
    <text evidence="7">The sequence shown here is derived from an EMBL/GenBank/DDBJ whole genome shotgun (WGS) entry which is preliminary data.</text>
</comment>
<name>A0ABN7ECQ0_SPIIN</name>
<dbReference type="Gene3D" id="1.20.5.4130">
    <property type="match status" value="1"/>
</dbReference>
<gene>
    <name evidence="7" type="ORF">SI7747_UN021624</name>
</gene>
<accession>A0ABN7ECQ0</accession>
<keyword evidence="4" id="KW-0547">Nucleotide-binding</keyword>
<evidence type="ECO:0000256" key="1">
    <source>
        <dbReference type="ARBA" id="ARBA00008894"/>
    </source>
</evidence>
<evidence type="ECO:0000313" key="8">
    <source>
        <dbReference type="Proteomes" id="UP001189122"/>
    </source>
</evidence>
<keyword evidence="3" id="KW-0677">Repeat</keyword>
<comment type="similarity">
    <text evidence="1">Belongs to the disease resistance NB-LRR family.</text>
</comment>
<keyword evidence="5" id="KW-0611">Plant defense</keyword>
<evidence type="ECO:0000256" key="2">
    <source>
        <dbReference type="ARBA" id="ARBA00022614"/>
    </source>
</evidence>
<reference evidence="8" key="1">
    <citation type="journal article" date="2020" name="Sci. Rep.">
        <title>Chromosome-scale genome assembly for the duckweed Spirodela intermedia, integrating cytogenetic maps, PacBio and Oxford Nanopore libraries.</title>
        <authorList>
            <person name="Hoang P.T.N."/>
            <person name="Fiebig A."/>
            <person name="Novak P."/>
            <person name="Macas J."/>
            <person name="Cao H.X."/>
            <person name="Stepanenko A."/>
            <person name="Chen G."/>
            <person name="Borisjuk N."/>
            <person name="Scholz U."/>
            <person name="Schubert I."/>
        </authorList>
    </citation>
    <scope>NUCLEOTIDE SEQUENCE [LARGE SCALE GENOMIC DNA]</scope>
</reference>
<keyword evidence="2" id="KW-0433">Leucine-rich repeat</keyword>
<dbReference type="Pfam" id="PF18052">
    <property type="entry name" value="Rx_N"/>
    <property type="match status" value="1"/>
</dbReference>
<organism evidence="7 8">
    <name type="scientific">Spirodela intermedia</name>
    <name type="common">Intermediate duckweed</name>
    <dbReference type="NCBI Taxonomy" id="51605"/>
    <lineage>
        <taxon>Eukaryota</taxon>
        <taxon>Viridiplantae</taxon>
        <taxon>Streptophyta</taxon>
        <taxon>Embryophyta</taxon>
        <taxon>Tracheophyta</taxon>
        <taxon>Spermatophyta</taxon>
        <taxon>Magnoliopsida</taxon>
        <taxon>Liliopsida</taxon>
        <taxon>Araceae</taxon>
        <taxon>Lemnoideae</taxon>
        <taxon>Spirodela</taxon>
    </lineage>
</organism>
<keyword evidence="8" id="KW-1185">Reference proteome</keyword>
<feature type="domain" description="Disease resistance N-terminal" evidence="6">
    <location>
        <begin position="5"/>
        <end position="91"/>
    </location>
</feature>
<evidence type="ECO:0000313" key="7">
    <source>
        <dbReference type="EMBL" id="CAA6675282.1"/>
    </source>
</evidence>
<protein>
    <recommendedName>
        <fullName evidence="6">Disease resistance N-terminal domain-containing protein</fullName>
    </recommendedName>
</protein>
<proteinExistence type="inferred from homology"/>